<evidence type="ECO:0000313" key="3">
    <source>
        <dbReference type="Proteomes" id="UP000617041"/>
    </source>
</evidence>
<comment type="caution">
    <text evidence="2">The sequence shown here is derived from an EMBL/GenBank/DDBJ whole genome shotgun (WGS) entry which is preliminary data.</text>
</comment>
<proteinExistence type="predicted"/>
<sequence length="81" mass="8397">MTTATHHTTPSLLSPLLRAGIAVAAVAFVAGAWIEAGQSSHQAVQVARGQIERTYVTLPAVDVVATRPANVAATSSRRTAF</sequence>
<dbReference type="EMBL" id="JAEDAO010000001">
    <property type="protein sequence ID" value="MBK0393682.1"/>
    <property type="molecule type" value="Genomic_DNA"/>
</dbReference>
<gene>
    <name evidence="2" type="ORF">I8E28_13875</name>
</gene>
<organism evidence="2 3">
    <name type="scientific">Ramlibacter algicola</name>
    <dbReference type="NCBI Taxonomy" id="2795217"/>
    <lineage>
        <taxon>Bacteria</taxon>
        <taxon>Pseudomonadati</taxon>
        <taxon>Pseudomonadota</taxon>
        <taxon>Betaproteobacteria</taxon>
        <taxon>Burkholderiales</taxon>
        <taxon>Comamonadaceae</taxon>
        <taxon>Ramlibacter</taxon>
    </lineage>
</organism>
<evidence type="ECO:0000256" key="1">
    <source>
        <dbReference type="SAM" id="Phobius"/>
    </source>
</evidence>
<feature type="transmembrane region" description="Helical" evidence="1">
    <location>
        <begin position="12"/>
        <end position="34"/>
    </location>
</feature>
<dbReference type="AlphaFoldDB" id="A0A934USN2"/>
<keyword evidence="1" id="KW-1133">Transmembrane helix</keyword>
<reference evidence="2" key="1">
    <citation type="submission" date="2020-12" db="EMBL/GenBank/DDBJ databases">
        <title>Ramlibacter sp. nov., isolated from a freshwater alga, Cryptomonas.</title>
        <authorList>
            <person name="Kim H.M."/>
            <person name="Jeon C.O."/>
        </authorList>
    </citation>
    <scope>NUCLEOTIDE SEQUENCE</scope>
    <source>
        <strain evidence="2">CrO1</strain>
    </source>
</reference>
<accession>A0A934USN2</accession>
<protein>
    <submittedName>
        <fullName evidence="2">Uncharacterized protein</fullName>
    </submittedName>
</protein>
<keyword evidence="1" id="KW-0812">Transmembrane</keyword>
<evidence type="ECO:0000313" key="2">
    <source>
        <dbReference type="EMBL" id="MBK0393682.1"/>
    </source>
</evidence>
<name>A0A934USN2_9BURK</name>
<keyword evidence="3" id="KW-1185">Reference proteome</keyword>
<dbReference type="RefSeq" id="WP_200788636.1">
    <property type="nucleotide sequence ID" value="NZ_JAEDAO010000001.1"/>
</dbReference>
<keyword evidence="1" id="KW-0472">Membrane</keyword>
<dbReference type="Proteomes" id="UP000617041">
    <property type="component" value="Unassembled WGS sequence"/>
</dbReference>